<organism evidence="3 4">
    <name type="scientific">Mycolicibacillus koreensis</name>
    <dbReference type="NCBI Taxonomy" id="1069220"/>
    <lineage>
        <taxon>Bacteria</taxon>
        <taxon>Bacillati</taxon>
        <taxon>Actinomycetota</taxon>
        <taxon>Actinomycetes</taxon>
        <taxon>Mycobacteriales</taxon>
        <taxon>Mycobacteriaceae</taxon>
        <taxon>Mycolicibacillus</taxon>
    </lineage>
</organism>
<dbReference type="Pfam" id="PF02469">
    <property type="entry name" value="Fasciclin"/>
    <property type="match status" value="1"/>
</dbReference>
<accession>A0AA91PI10</accession>
<dbReference type="PANTHER" id="PTHR10900:SF77">
    <property type="entry name" value="FI19380P1"/>
    <property type="match status" value="1"/>
</dbReference>
<comment type="caution">
    <text evidence="3">The sequence shown here is derived from an EMBL/GenBank/DDBJ whole genome shotgun (WGS) entry which is preliminary data.</text>
</comment>
<dbReference type="PROSITE" id="PS50213">
    <property type="entry name" value="FAS1"/>
    <property type="match status" value="1"/>
</dbReference>
<feature type="compositionally biased region" description="Acidic residues" evidence="1">
    <location>
        <begin position="234"/>
        <end position="248"/>
    </location>
</feature>
<dbReference type="SMART" id="SM00554">
    <property type="entry name" value="FAS1"/>
    <property type="match status" value="1"/>
</dbReference>
<evidence type="ECO:0000313" key="4">
    <source>
        <dbReference type="Proteomes" id="UP000193577"/>
    </source>
</evidence>
<dbReference type="PANTHER" id="PTHR10900">
    <property type="entry name" value="PERIOSTIN-RELATED"/>
    <property type="match status" value="1"/>
</dbReference>
<dbReference type="InterPro" id="IPR036378">
    <property type="entry name" value="FAS1_dom_sf"/>
</dbReference>
<reference evidence="3 4" key="1">
    <citation type="submission" date="2017-04" db="EMBL/GenBank/DDBJ databases">
        <title>The new phylogeny of genus Mycobacterium.</title>
        <authorList>
            <person name="Tortoli E."/>
            <person name="Trovato A."/>
            <person name="Cirillo D.M."/>
        </authorList>
    </citation>
    <scope>NUCLEOTIDE SEQUENCE [LARGE SCALE GENOMIC DNA]</scope>
    <source>
        <strain evidence="3 4">KCTC 19819</strain>
    </source>
</reference>
<dbReference type="Proteomes" id="UP000193577">
    <property type="component" value="Unassembled WGS sequence"/>
</dbReference>
<evidence type="ECO:0000256" key="1">
    <source>
        <dbReference type="SAM" id="MobiDB-lite"/>
    </source>
</evidence>
<sequence>MKELTVKIGSGKASGHPWRRAAGLAAVAAVAVSPLVIGTAAAEPEPKPSAPVPDPQGPGCDAFKAAVPDWKDFAGQPVGTVLAGIPDISTFNSLISGQANPAANIVPVLNNGPYVVFAPSNEAFAAMEPGRLDAITADPAAVTKLGYYHAFLGLLGPDQVHGQWPTQDGAPIKVDGKGGDVTVNDTAKNVCGGISAANAQIYIIDAVLDPAQAPPPIGTSPDAAATPEQAPAQDAEDAEEPATEPADG</sequence>
<evidence type="ECO:0000259" key="2">
    <source>
        <dbReference type="PROSITE" id="PS50213"/>
    </source>
</evidence>
<protein>
    <submittedName>
        <fullName evidence="3">Fasciclin</fullName>
    </submittedName>
</protein>
<dbReference type="EMBL" id="NCXO01000001">
    <property type="protein sequence ID" value="OSC36119.1"/>
    <property type="molecule type" value="Genomic_DNA"/>
</dbReference>
<evidence type="ECO:0000313" key="3">
    <source>
        <dbReference type="EMBL" id="OSC36119.1"/>
    </source>
</evidence>
<proteinExistence type="predicted"/>
<dbReference type="SUPFAM" id="SSF82153">
    <property type="entry name" value="FAS1 domain"/>
    <property type="match status" value="1"/>
</dbReference>
<dbReference type="Gene3D" id="2.30.180.10">
    <property type="entry name" value="FAS1 domain"/>
    <property type="match status" value="1"/>
</dbReference>
<feature type="region of interest" description="Disordered" evidence="1">
    <location>
        <begin position="212"/>
        <end position="248"/>
    </location>
</feature>
<keyword evidence="4" id="KW-1185">Reference proteome</keyword>
<name>A0AA91PI10_9MYCO</name>
<gene>
    <name evidence="3" type="ORF">B8W67_00530</name>
</gene>
<dbReference type="AlphaFoldDB" id="A0AA91PI10"/>
<dbReference type="InterPro" id="IPR000782">
    <property type="entry name" value="FAS1_domain"/>
</dbReference>
<feature type="domain" description="FAS1" evidence="2">
    <location>
        <begin position="75"/>
        <end position="208"/>
    </location>
</feature>
<dbReference type="InterPro" id="IPR050904">
    <property type="entry name" value="Adhesion/Biosynth-related"/>
</dbReference>